<organism evidence="8 9">
    <name type="scientific">Chionoecetes opilio</name>
    <name type="common">Atlantic snow crab</name>
    <name type="synonym">Cancer opilio</name>
    <dbReference type="NCBI Taxonomy" id="41210"/>
    <lineage>
        <taxon>Eukaryota</taxon>
        <taxon>Metazoa</taxon>
        <taxon>Ecdysozoa</taxon>
        <taxon>Arthropoda</taxon>
        <taxon>Crustacea</taxon>
        <taxon>Multicrustacea</taxon>
        <taxon>Malacostraca</taxon>
        <taxon>Eumalacostraca</taxon>
        <taxon>Eucarida</taxon>
        <taxon>Decapoda</taxon>
        <taxon>Pleocyemata</taxon>
        <taxon>Brachyura</taxon>
        <taxon>Eubrachyura</taxon>
        <taxon>Majoidea</taxon>
        <taxon>Majidae</taxon>
        <taxon>Chionoecetes</taxon>
    </lineage>
</organism>
<protein>
    <submittedName>
        <fullName evidence="8">Targeting protein for Xklp2</fullName>
    </submittedName>
</protein>
<comment type="subcellular location">
    <subcellularLocation>
        <location evidence="1">Cytoplasm</location>
        <location evidence="1">Cytoskeleton</location>
    </subcellularLocation>
</comment>
<keyword evidence="4" id="KW-0206">Cytoskeleton</keyword>
<dbReference type="Pfam" id="PF06886">
    <property type="entry name" value="TPX2"/>
    <property type="match status" value="1"/>
</dbReference>
<keyword evidence="9" id="KW-1185">Reference proteome</keyword>
<keyword evidence="3" id="KW-0963">Cytoplasm</keyword>
<dbReference type="AlphaFoldDB" id="A0A8J5CZV5"/>
<evidence type="ECO:0000256" key="1">
    <source>
        <dbReference type="ARBA" id="ARBA00004245"/>
    </source>
</evidence>
<dbReference type="InterPro" id="IPR009675">
    <property type="entry name" value="TPX2_fam"/>
</dbReference>
<accession>A0A8J5CZV5</accession>
<evidence type="ECO:0000313" key="8">
    <source>
        <dbReference type="EMBL" id="KAG0724472.1"/>
    </source>
</evidence>
<sequence>MVVEDEKGLAEFYARPMPVFEDGLVGVPARKPPTPTQVKPFALQADQRGAVKQERFKHQMDEESKADAMRRKFHAQSDQVVHKTPFVPEKSQKPLTELSNLTLNTEVKASQRHEYNQQRKMMEEEMLAAKKLEEERRAADELAEVTQLRKEVVHKAQPMPKFKQSVIQPAPHMPTVPTSPNFATKSRLESRSRANSTLTL</sequence>
<comment type="caution">
    <text evidence="8">The sequence shown here is derived from an EMBL/GenBank/DDBJ whole genome shotgun (WGS) entry which is preliminary data.</text>
</comment>
<dbReference type="PANTHER" id="PTHR14326:SF44">
    <property type="entry name" value="TARGETING PROTEIN FOR XKLP2"/>
    <property type="match status" value="1"/>
</dbReference>
<evidence type="ECO:0000256" key="4">
    <source>
        <dbReference type="ARBA" id="ARBA00023212"/>
    </source>
</evidence>
<feature type="region of interest" description="Disordered" evidence="6">
    <location>
        <begin position="58"/>
        <end position="92"/>
    </location>
</feature>
<dbReference type="GO" id="GO:0005819">
    <property type="term" value="C:spindle"/>
    <property type="evidence" value="ECO:0007669"/>
    <property type="project" value="InterPro"/>
</dbReference>
<feature type="compositionally biased region" description="Basic and acidic residues" evidence="6">
    <location>
        <begin position="58"/>
        <end position="70"/>
    </location>
</feature>
<gene>
    <name evidence="8" type="primary">TPX2_1</name>
    <name evidence="8" type="ORF">GWK47_005075</name>
</gene>
<evidence type="ECO:0000256" key="2">
    <source>
        <dbReference type="ARBA" id="ARBA00005885"/>
    </source>
</evidence>
<dbReference type="GO" id="GO:0060236">
    <property type="term" value="P:regulation of mitotic spindle organization"/>
    <property type="evidence" value="ECO:0007669"/>
    <property type="project" value="InterPro"/>
</dbReference>
<dbReference type="GO" id="GO:0005874">
    <property type="term" value="C:microtubule"/>
    <property type="evidence" value="ECO:0007669"/>
    <property type="project" value="InterPro"/>
</dbReference>
<dbReference type="OrthoDB" id="1684416at2759"/>
<dbReference type="Proteomes" id="UP000770661">
    <property type="component" value="Unassembled WGS sequence"/>
</dbReference>
<comment type="similarity">
    <text evidence="2">Belongs to the TPX2 family.</text>
</comment>
<dbReference type="PANTHER" id="PTHR14326">
    <property type="entry name" value="TARGETING PROTEIN FOR XKLP2"/>
    <property type="match status" value="1"/>
</dbReference>
<evidence type="ECO:0000256" key="6">
    <source>
        <dbReference type="SAM" id="MobiDB-lite"/>
    </source>
</evidence>
<feature type="domain" description="TPX2 C-terminal" evidence="7">
    <location>
        <begin position="102"/>
        <end position="173"/>
    </location>
</feature>
<dbReference type="InterPro" id="IPR027329">
    <property type="entry name" value="TPX2_C"/>
</dbReference>
<evidence type="ECO:0000313" key="9">
    <source>
        <dbReference type="Proteomes" id="UP000770661"/>
    </source>
</evidence>
<proteinExistence type="inferred from homology"/>
<feature type="coiled-coil region" evidence="5">
    <location>
        <begin position="112"/>
        <end position="151"/>
    </location>
</feature>
<feature type="region of interest" description="Disordered" evidence="6">
    <location>
        <begin position="156"/>
        <end position="200"/>
    </location>
</feature>
<keyword evidence="5" id="KW-0175">Coiled coil</keyword>
<name>A0A8J5CZV5_CHIOP</name>
<reference evidence="8" key="1">
    <citation type="submission" date="2020-07" db="EMBL/GenBank/DDBJ databases">
        <title>The High-quality genome of the commercially important snow crab, Chionoecetes opilio.</title>
        <authorList>
            <person name="Jeong J.-H."/>
            <person name="Ryu S."/>
        </authorList>
    </citation>
    <scope>NUCLEOTIDE SEQUENCE</scope>
    <source>
        <strain evidence="8">MADBK_172401_WGS</strain>
        <tissue evidence="8">Digestive gland</tissue>
    </source>
</reference>
<dbReference type="EMBL" id="JACEEZ010006893">
    <property type="protein sequence ID" value="KAG0724472.1"/>
    <property type="molecule type" value="Genomic_DNA"/>
</dbReference>
<evidence type="ECO:0000256" key="3">
    <source>
        <dbReference type="ARBA" id="ARBA00022490"/>
    </source>
</evidence>
<evidence type="ECO:0000259" key="7">
    <source>
        <dbReference type="Pfam" id="PF06886"/>
    </source>
</evidence>
<evidence type="ECO:0000256" key="5">
    <source>
        <dbReference type="SAM" id="Coils"/>
    </source>
</evidence>